<dbReference type="InterPro" id="IPR035952">
    <property type="entry name" value="Rhomboid-like_sf"/>
</dbReference>
<gene>
    <name evidence="7" type="ORF">JANAI62_15850</name>
</gene>
<proteinExistence type="predicted"/>
<dbReference type="RefSeq" id="WP_220748448.1">
    <property type="nucleotide sequence ID" value="NZ_BPFH01000002.1"/>
</dbReference>
<evidence type="ECO:0000256" key="3">
    <source>
        <dbReference type="ARBA" id="ARBA00022989"/>
    </source>
</evidence>
<feature type="transmembrane region" description="Helical" evidence="5">
    <location>
        <begin position="103"/>
        <end position="127"/>
    </location>
</feature>
<keyword evidence="4 5" id="KW-0472">Membrane</keyword>
<evidence type="ECO:0000256" key="4">
    <source>
        <dbReference type="ARBA" id="ARBA00023136"/>
    </source>
</evidence>
<feature type="domain" description="Peptidase S54 rhomboid" evidence="6">
    <location>
        <begin position="56"/>
        <end position="185"/>
    </location>
</feature>
<comment type="subcellular location">
    <subcellularLocation>
        <location evidence="1">Membrane</location>
        <topology evidence="1">Multi-pass membrane protein</topology>
    </subcellularLocation>
</comment>
<evidence type="ECO:0000256" key="1">
    <source>
        <dbReference type="ARBA" id="ARBA00004141"/>
    </source>
</evidence>
<dbReference type="InterPro" id="IPR022764">
    <property type="entry name" value="Peptidase_S54_rhomboid_dom"/>
</dbReference>
<feature type="transmembrane region" description="Helical" evidence="5">
    <location>
        <begin position="165"/>
        <end position="184"/>
    </location>
</feature>
<evidence type="ECO:0000313" key="8">
    <source>
        <dbReference type="Proteomes" id="UP000786693"/>
    </source>
</evidence>
<dbReference type="SUPFAM" id="SSF144091">
    <property type="entry name" value="Rhomboid-like"/>
    <property type="match status" value="1"/>
</dbReference>
<protein>
    <recommendedName>
        <fullName evidence="6">Peptidase S54 rhomboid domain-containing protein</fullName>
    </recommendedName>
</protein>
<accession>A0ABQ4NLI5</accession>
<feature type="transmembrane region" description="Helical" evidence="5">
    <location>
        <begin position="139"/>
        <end position="159"/>
    </location>
</feature>
<keyword evidence="2 5" id="KW-0812">Transmembrane</keyword>
<dbReference type="Pfam" id="PF01694">
    <property type="entry name" value="Rhomboid"/>
    <property type="match status" value="1"/>
</dbReference>
<evidence type="ECO:0000256" key="2">
    <source>
        <dbReference type="ARBA" id="ARBA00022692"/>
    </source>
</evidence>
<dbReference type="EMBL" id="BPFH01000002">
    <property type="protein sequence ID" value="GIT94962.1"/>
    <property type="molecule type" value="Genomic_DNA"/>
</dbReference>
<name>A0ABQ4NLI5_9RHOB</name>
<keyword evidence="3 5" id="KW-1133">Transmembrane helix</keyword>
<sequence length="197" mass="20716">MQLRRFVRPYLKRLLLLGFFVGVLWALQIVNWITGYSLNRAFGLVPRSSYGLDGILGMPLLHGSFGHLAANTPPLVVMGGLLAVTGTRALLAVNGIIVGLGGALVWLLGSAAIHIGASGLIFGWFGFLVARGAVDRAPVPLAVALGVGLTYGAMVWGVVPGQPGISWEAHLFGAVAGVVAAFVLRTQVDTLTPRRRP</sequence>
<dbReference type="Proteomes" id="UP000786693">
    <property type="component" value="Unassembled WGS sequence"/>
</dbReference>
<dbReference type="Gene3D" id="1.20.1540.10">
    <property type="entry name" value="Rhomboid-like"/>
    <property type="match status" value="1"/>
</dbReference>
<organism evidence="7 8">
    <name type="scientific">Jannaschia pagri</name>
    <dbReference type="NCBI Taxonomy" id="2829797"/>
    <lineage>
        <taxon>Bacteria</taxon>
        <taxon>Pseudomonadati</taxon>
        <taxon>Pseudomonadota</taxon>
        <taxon>Alphaproteobacteria</taxon>
        <taxon>Rhodobacterales</taxon>
        <taxon>Roseobacteraceae</taxon>
        <taxon>Jannaschia</taxon>
    </lineage>
</organism>
<keyword evidence="8" id="KW-1185">Reference proteome</keyword>
<feature type="transmembrane region" description="Helical" evidence="5">
    <location>
        <begin position="50"/>
        <end position="68"/>
    </location>
</feature>
<evidence type="ECO:0000256" key="5">
    <source>
        <dbReference type="SAM" id="Phobius"/>
    </source>
</evidence>
<reference evidence="7 8" key="1">
    <citation type="submission" date="2021-05" db="EMBL/GenBank/DDBJ databases">
        <title>Bacteria Genome sequencing.</title>
        <authorList>
            <person name="Takabe Y."/>
            <person name="Nakajima Y."/>
            <person name="Suzuki S."/>
            <person name="Shiozaki T."/>
        </authorList>
    </citation>
    <scope>NUCLEOTIDE SEQUENCE [LARGE SCALE GENOMIC DNA]</scope>
    <source>
        <strain evidence="7 8">AI_62</strain>
    </source>
</reference>
<comment type="caution">
    <text evidence="7">The sequence shown here is derived from an EMBL/GenBank/DDBJ whole genome shotgun (WGS) entry which is preliminary data.</text>
</comment>
<evidence type="ECO:0000259" key="6">
    <source>
        <dbReference type="Pfam" id="PF01694"/>
    </source>
</evidence>
<evidence type="ECO:0000313" key="7">
    <source>
        <dbReference type="EMBL" id="GIT94962.1"/>
    </source>
</evidence>